<dbReference type="EMBL" id="CAJFCW020000004">
    <property type="protein sequence ID" value="CAG9114350.1"/>
    <property type="molecule type" value="Genomic_DNA"/>
</dbReference>
<comment type="caution">
    <text evidence="1">The sequence shown here is derived from an EMBL/GenBank/DDBJ whole genome shotgun (WGS) entry which is preliminary data.</text>
</comment>
<name>A0A811L062_9BILA</name>
<protein>
    <submittedName>
        <fullName evidence="1">Uncharacterized protein</fullName>
    </submittedName>
</protein>
<dbReference type="EMBL" id="CAJFDH010000004">
    <property type="protein sequence ID" value="CAD5220949.1"/>
    <property type="molecule type" value="Genomic_DNA"/>
</dbReference>
<reference evidence="1" key="1">
    <citation type="submission" date="2020-09" db="EMBL/GenBank/DDBJ databases">
        <authorList>
            <person name="Kikuchi T."/>
        </authorList>
    </citation>
    <scope>NUCLEOTIDE SEQUENCE</scope>
    <source>
        <strain evidence="1">SH1</strain>
    </source>
</reference>
<keyword evidence="2" id="KW-1185">Reference proteome</keyword>
<dbReference type="AlphaFoldDB" id="A0A811L062"/>
<gene>
    <name evidence="1" type="ORF">BOKJ2_LOCUS9200</name>
</gene>
<organism evidence="1 2">
    <name type="scientific">Bursaphelenchus okinawaensis</name>
    <dbReference type="NCBI Taxonomy" id="465554"/>
    <lineage>
        <taxon>Eukaryota</taxon>
        <taxon>Metazoa</taxon>
        <taxon>Ecdysozoa</taxon>
        <taxon>Nematoda</taxon>
        <taxon>Chromadorea</taxon>
        <taxon>Rhabditida</taxon>
        <taxon>Tylenchina</taxon>
        <taxon>Tylenchomorpha</taxon>
        <taxon>Aphelenchoidea</taxon>
        <taxon>Aphelenchoididae</taxon>
        <taxon>Bursaphelenchus</taxon>
    </lineage>
</organism>
<evidence type="ECO:0000313" key="1">
    <source>
        <dbReference type="EMBL" id="CAD5220949.1"/>
    </source>
</evidence>
<dbReference type="Proteomes" id="UP000614601">
    <property type="component" value="Unassembled WGS sequence"/>
</dbReference>
<sequence length="128" mass="14502">MWSISVDAEDEVLYNGLRICDDKNATVCDRVGFHCTKKIEGKDFIGVGFCIPRIYCSDATDCSSKKCVSNMCVPSRVFCWKNEDCAALKVGCNKSRYINGLWECEGEIHAEEVLEEPRNDTLLYDQLK</sequence>
<dbReference type="OrthoDB" id="4405280at2759"/>
<dbReference type="Proteomes" id="UP000783686">
    <property type="component" value="Unassembled WGS sequence"/>
</dbReference>
<proteinExistence type="predicted"/>
<accession>A0A811L062</accession>
<evidence type="ECO:0000313" key="2">
    <source>
        <dbReference type="Proteomes" id="UP000614601"/>
    </source>
</evidence>